<evidence type="ECO:0000313" key="1">
    <source>
        <dbReference type="EMBL" id="CAB4015146.1"/>
    </source>
</evidence>
<dbReference type="GO" id="GO:0016301">
    <property type="term" value="F:kinase activity"/>
    <property type="evidence" value="ECO:0007669"/>
    <property type="project" value="UniProtKB-KW"/>
</dbReference>
<dbReference type="SUPFAM" id="SSF48371">
    <property type="entry name" value="ARM repeat"/>
    <property type="match status" value="1"/>
</dbReference>
<protein>
    <submittedName>
        <fullName evidence="1">EIF-2-alpha kinase activator GCN1-like</fullName>
    </submittedName>
</protein>
<keyword evidence="1" id="KW-0418">Kinase</keyword>
<dbReference type="EMBL" id="CACRXK020008601">
    <property type="protein sequence ID" value="CAB4015146.1"/>
    <property type="molecule type" value="Genomic_DNA"/>
</dbReference>
<dbReference type="AlphaFoldDB" id="A0A6S7IBK2"/>
<feature type="non-terminal residue" evidence="1">
    <location>
        <position position="1"/>
    </location>
</feature>
<accession>A0A6S7IBK2</accession>
<dbReference type="Pfam" id="PF25801">
    <property type="entry name" value="HEAT_GCN1_C_2"/>
    <property type="match status" value="1"/>
</dbReference>
<dbReference type="Proteomes" id="UP001152795">
    <property type="component" value="Unassembled WGS sequence"/>
</dbReference>
<name>A0A6S7IBK2_PARCT</name>
<sequence length="116" mass="12929">AIQHSSLEIRVLACDAIYYISQNTQDISTLFLKMTTSELLPLTKEKNTSIKFAAEVSLVSLMKSGKDQNRYQTCLTSLDTSSASVLSEFHKKSIPRILERNETVACELDNPFPTGL</sequence>
<proteinExistence type="predicted"/>
<keyword evidence="1" id="KW-0808">Transferase</keyword>
<keyword evidence="2" id="KW-1185">Reference proteome</keyword>
<organism evidence="1 2">
    <name type="scientific">Paramuricea clavata</name>
    <name type="common">Red gorgonian</name>
    <name type="synonym">Violescent sea-whip</name>
    <dbReference type="NCBI Taxonomy" id="317549"/>
    <lineage>
        <taxon>Eukaryota</taxon>
        <taxon>Metazoa</taxon>
        <taxon>Cnidaria</taxon>
        <taxon>Anthozoa</taxon>
        <taxon>Octocorallia</taxon>
        <taxon>Malacalcyonacea</taxon>
        <taxon>Plexauridae</taxon>
        <taxon>Paramuricea</taxon>
    </lineage>
</organism>
<reference evidence="1" key="1">
    <citation type="submission" date="2020-04" db="EMBL/GenBank/DDBJ databases">
        <authorList>
            <person name="Alioto T."/>
            <person name="Alioto T."/>
            <person name="Gomez Garrido J."/>
        </authorList>
    </citation>
    <scope>NUCLEOTIDE SEQUENCE</scope>
    <source>
        <strain evidence="1">A484AB</strain>
    </source>
</reference>
<comment type="caution">
    <text evidence="1">The sequence shown here is derived from an EMBL/GenBank/DDBJ whole genome shotgun (WGS) entry which is preliminary data.</text>
</comment>
<gene>
    <name evidence="1" type="ORF">PACLA_8A035827</name>
</gene>
<evidence type="ECO:0000313" key="2">
    <source>
        <dbReference type="Proteomes" id="UP001152795"/>
    </source>
</evidence>
<dbReference type="InterPro" id="IPR016024">
    <property type="entry name" value="ARM-type_fold"/>
</dbReference>